<sequence>MQNWPAPNANLSHPLVELSRISAKLLSTSVNVSDPVAESSRISGHCPAPDRQLSISSGQYIIRPWESTQLRLETIHQEEAHNKCGNSPFLNNIGSANHLSSLQLARRPGVSYADQSLIKPYSRSLASLQCLAQIKVRANMAQGAARVQVVGRHWLMEWAAARMRRGFCFRAVSGRQGARRSEARTVNGKRGNSIAFY</sequence>
<gene>
    <name evidence="1" type="ORF">NDU88_005472</name>
</gene>
<organism evidence="1 2">
    <name type="scientific">Pleurodeles waltl</name>
    <name type="common">Iberian ribbed newt</name>
    <dbReference type="NCBI Taxonomy" id="8319"/>
    <lineage>
        <taxon>Eukaryota</taxon>
        <taxon>Metazoa</taxon>
        <taxon>Chordata</taxon>
        <taxon>Craniata</taxon>
        <taxon>Vertebrata</taxon>
        <taxon>Euteleostomi</taxon>
        <taxon>Amphibia</taxon>
        <taxon>Batrachia</taxon>
        <taxon>Caudata</taxon>
        <taxon>Salamandroidea</taxon>
        <taxon>Salamandridae</taxon>
        <taxon>Pleurodelinae</taxon>
        <taxon>Pleurodeles</taxon>
    </lineage>
</organism>
<reference evidence="1" key="1">
    <citation type="journal article" date="2022" name="bioRxiv">
        <title>Sequencing and chromosome-scale assembly of the giantPleurodeles waltlgenome.</title>
        <authorList>
            <person name="Brown T."/>
            <person name="Elewa A."/>
            <person name="Iarovenko S."/>
            <person name="Subramanian E."/>
            <person name="Araus A.J."/>
            <person name="Petzold A."/>
            <person name="Susuki M."/>
            <person name="Suzuki K.-i.T."/>
            <person name="Hayashi T."/>
            <person name="Toyoda A."/>
            <person name="Oliveira C."/>
            <person name="Osipova E."/>
            <person name="Leigh N.D."/>
            <person name="Simon A."/>
            <person name="Yun M.H."/>
        </authorList>
    </citation>
    <scope>NUCLEOTIDE SEQUENCE</scope>
    <source>
        <strain evidence="1">20211129_DDA</strain>
        <tissue evidence="1">Liver</tissue>
    </source>
</reference>
<proteinExistence type="predicted"/>
<dbReference type="AlphaFoldDB" id="A0AAV7L4Y2"/>
<name>A0AAV7L4Y2_PLEWA</name>
<comment type="caution">
    <text evidence="1">The sequence shown here is derived from an EMBL/GenBank/DDBJ whole genome shotgun (WGS) entry which is preliminary data.</text>
</comment>
<protein>
    <submittedName>
        <fullName evidence="1">Uncharacterized protein</fullName>
    </submittedName>
</protein>
<evidence type="ECO:0000313" key="1">
    <source>
        <dbReference type="EMBL" id="KAJ1085339.1"/>
    </source>
</evidence>
<evidence type="ECO:0000313" key="2">
    <source>
        <dbReference type="Proteomes" id="UP001066276"/>
    </source>
</evidence>
<accession>A0AAV7L4Y2</accession>
<dbReference type="Proteomes" id="UP001066276">
    <property type="component" value="Chromosome 12"/>
</dbReference>
<dbReference type="EMBL" id="JANPWB010000016">
    <property type="protein sequence ID" value="KAJ1085339.1"/>
    <property type="molecule type" value="Genomic_DNA"/>
</dbReference>
<keyword evidence="2" id="KW-1185">Reference proteome</keyword>